<dbReference type="RefSeq" id="XP_020063788.1">
    <property type="nucleotide sequence ID" value="XM_020210222.1"/>
</dbReference>
<accession>A0A1E4SGQ3</accession>
<keyword evidence="1" id="KW-0472">Membrane</keyword>
<dbReference type="Proteomes" id="UP000094285">
    <property type="component" value="Unassembled WGS sequence"/>
</dbReference>
<keyword evidence="1" id="KW-0812">Transmembrane</keyword>
<dbReference type="AlphaFoldDB" id="A0A1E4SGQ3"/>
<dbReference type="PANTHER" id="PTHR37849">
    <property type="entry name" value="YALI0E11605P"/>
    <property type="match status" value="1"/>
</dbReference>
<reference evidence="3" key="1">
    <citation type="submission" date="2016-05" db="EMBL/GenBank/DDBJ databases">
        <title>Comparative genomics of biotechnologically important yeasts.</title>
        <authorList>
            <consortium name="DOE Joint Genome Institute"/>
            <person name="Riley R."/>
            <person name="Haridas S."/>
            <person name="Wolfe K.H."/>
            <person name="Lopes M.R."/>
            <person name="Hittinger C.T."/>
            <person name="Goker M."/>
            <person name="Salamov A."/>
            <person name="Wisecaver J."/>
            <person name="Long T.M."/>
            <person name="Aerts A.L."/>
            <person name="Barry K."/>
            <person name="Choi C."/>
            <person name="Clum A."/>
            <person name="Coughlan A.Y."/>
            <person name="Deshpande S."/>
            <person name="Douglass A.P."/>
            <person name="Hanson S.J."/>
            <person name="Klenk H.-P."/>
            <person name="Labutti K."/>
            <person name="Lapidus A."/>
            <person name="Lindquist E."/>
            <person name="Lipzen A."/>
            <person name="Meier-Kolthoff J.P."/>
            <person name="Ohm R.A."/>
            <person name="Otillar R.P."/>
            <person name="Pangilinan J."/>
            <person name="Peng Y."/>
            <person name="Rokas A."/>
            <person name="Rosa C.A."/>
            <person name="Scheuner C."/>
            <person name="Sibirny A.A."/>
            <person name="Slot J.C."/>
            <person name="Stielow J.B."/>
            <person name="Sun H."/>
            <person name="Kurtzman C.P."/>
            <person name="Blackwell M."/>
            <person name="Grigoriev I.V."/>
            <person name="Jeffries T.W."/>
        </authorList>
    </citation>
    <scope>NUCLEOTIDE SEQUENCE [LARGE SCALE GENOMIC DNA]</scope>
    <source>
        <strain evidence="3">NRRL Y-17324</strain>
    </source>
</reference>
<gene>
    <name evidence="2" type="ORF">CANTADRAFT_53506</name>
</gene>
<keyword evidence="3" id="KW-1185">Reference proteome</keyword>
<protein>
    <submittedName>
        <fullName evidence="2">Uncharacterized protein</fullName>
    </submittedName>
</protein>
<dbReference type="PANTHER" id="PTHR37849:SF1">
    <property type="entry name" value="YALI0E11605P"/>
    <property type="match status" value="1"/>
</dbReference>
<proteinExistence type="predicted"/>
<sequence length="88" mass="9427">MIGLTRQIAKTGVRGYSTVATSGARKVGTFRGGFLGFLLGVTVTGAGSYYYLIDEYKVANNVIVADVVALQNSINNLEKHVKSLESKK</sequence>
<dbReference type="STRING" id="984487.A0A1E4SGQ3"/>
<keyword evidence="1" id="KW-1133">Transmembrane helix</keyword>
<dbReference type="EMBL" id="KV453913">
    <property type="protein sequence ID" value="ODV78666.1"/>
    <property type="molecule type" value="Genomic_DNA"/>
</dbReference>
<evidence type="ECO:0000313" key="3">
    <source>
        <dbReference type="Proteomes" id="UP000094285"/>
    </source>
</evidence>
<dbReference type="GeneID" id="30984358"/>
<organism evidence="2 3">
    <name type="scientific">Suhomyces tanzawaensis NRRL Y-17324</name>
    <dbReference type="NCBI Taxonomy" id="984487"/>
    <lineage>
        <taxon>Eukaryota</taxon>
        <taxon>Fungi</taxon>
        <taxon>Dikarya</taxon>
        <taxon>Ascomycota</taxon>
        <taxon>Saccharomycotina</taxon>
        <taxon>Pichiomycetes</taxon>
        <taxon>Debaryomycetaceae</taxon>
        <taxon>Suhomyces</taxon>
    </lineage>
</organism>
<evidence type="ECO:0000313" key="2">
    <source>
        <dbReference type="EMBL" id="ODV78666.1"/>
    </source>
</evidence>
<evidence type="ECO:0000256" key="1">
    <source>
        <dbReference type="SAM" id="Phobius"/>
    </source>
</evidence>
<name>A0A1E4SGQ3_9ASCO</name>
<feature type="transmembrane region" description="Helical" evidence="1">
    <location>
        <begin position="34"/>
        <end position="52"/>
    </location>
</feature>